<name>G3XWV6_ASPNA</name>
<dbReference type="STRING" id="380704.G3XWV6"/>
<gene>
    <name evidence="2" type="ORF">ASPNIDRAFT_125283</name>
</gene>
<sequence length="146" mass="15935">MPLIKECMVLVIGGSSRISYGVMEKYLLENIKIYIISSNTSWVGKTKLVLWFLNAGPKLSLTLIMEAGSEKSFPNWLLVGGYLTISSGMIATLFWESGGVLDNMKDTIILGKVGMIEEVAEVYVYLIKDTNTTGVCISTNAGSLLL</sequence>
<dbReference type="Pfam" id="PF23441">
    <property type="entry name" value="SDR"/>
    <property type="match status" value="1"/>
</dbReference>
<proteinExistence type="predicted"/>
<protein>
    <submittedName>
        <fullName evidence="2">Uncharacterized protein</fullName>
    </submittedName>
</protein>
<organism evidence="2 3">
    <name type="scientific">Aspergillus niger (strain ATCC 1015 / CBS 113.46 / FGSC A1144 / LSHB Ac4 / NCTC 3858a / NRRL 328 / USDA 3528.7)</name>
    <dbReference type="NCBI Taxonomy" id="380704"/>
    <lineage>
        <taxon>Eukaryota</taxon>
        <taxon>Fungi</taxon>
        <taxon>Dikarya</taxon>
        <taxon>Ascomycota</taxon>
        <taxon>Pezizomycotina</taxon>
        <taxon>Eurotiomycetes</taxon>
        <taxon>Eurotiomycetidae</taxon>
        <taxon>Eurotiales</taxon>
        <taxon>Aspergillaceae</taxon>
        <taxon>Aspergillus</taxon>
        <taxon>Aspergillus subgen. Circumdati</taxon>
    </lineage>
</organism>
<accession>G3XWV6</accession>
<reference evidence="2 3" key="1">
    <citation type="journal article" date="2011" name="Genome Res.">
        <title>Comparative genomics of citric-acid-producing Aspergillus niger ATCC 1015 versus enzyme-producing CBS 513.88.</title>
        <authorList>
            <person name="Andersen M.R."/>
            <person name="Salazar M.P."/>
            <person name="Schaap P.J."/>
            <person name="van de Vondervoort P.J."/>
            <person name="Culley D."/>
            <person name="Thykaer J."/>
            <person name="Frisvad J.C."/>
            <person name="Nielsen K.F."/>
            <person name="Albang R."/>
            <person name="Albermann K."/>
            <person name="Berka R.M."/>
            <person name="Braus G.H."/>
            <person name="Braus-Stromeyer S.A."/>
            <person name="Corrochano L.M."/>
            <person name="Dai Z."/>
            <person name="van Dijck P.W."/>
            <person name="Hofmann G."/>
            <person name="Lasure L.L."/>
            <person name="Magnuson J.K."/>
            <person name="Menke H."/>
            <person name="Meijer M."/>
            <person name="Meijer S.L."/>
            <person name="Nielsen J.B."/>
            <person name="Nielsen M.L."/>
            <person name="van Ooyen A.J."/>
            <person name="Pel H.J."/>
            <person name="Poulsen L."/>
            <person name="Samson R.A."/>
            <person name="Stam H."/>
            <person name="Tsang A."/>
            <person name="van den Brink J.M."/>
            <person name="Atkins A."/>
            <person name="Aerts A."/>
            <person name="Shapiro H."/>
            <person name="Pangilinan J."/>
            <person name="Salamov A."/>
            <person name="Lou Y."/>
            <person name="Lindquist E."/>
            <person name="Lucas S."/>
            <person name="Grimwood J."/>
            <person name="Grigoriev I.V."/>
            <person name="Kubicek C.P."/>
            <person name="Martinez D."/>
            <person name="van Peij N.N."/>
            <person name="Roubos J.A."/>
            <person name="Nielsen J."/>
            <person name="Baker S.E."/>
        </authorList>
    </citation>
    <scope>NUCLEOTIDE SEQUENCE [LARGE SCALE GENOMIC DNA]</scope>
    <source>
        <strain evidence="3">ATCC 1015 / CBS 113.46 / FGSC A1144 / LSHB Ac4 / NCTC 3858a / NRRL 328 / USDA 3528.7</strain>
    </source>
</reference>
<dbReference type="EMBL" id="ACJE01000007">
    <property type="protein sequence ID" value="EHA25075.1"/>
    <property type="molecule type" value="Genomic_DNA"/>
</dbReference>
<evidence type="ECO:0000256" key="1">
    <source>
        <dbReference type="ARBA" id="ARBA00022857"/>
    </source>
</evidence>
<dbReference type="Proteomes" id="UP000009038">
    <property type="component" value="Unassembled WGS sequence"/>
</dbReference>
<dbReference type="InterPro" id="IPR036291">
    <property type="entry name" value="NAD(P)-bd_dom_sf"/>
</dbReference>
<evidence type="ECO:0000313" key="3">
    <source>
        <dbReference type="Proteomes" id="UP000009038"/>
    </source>
</evidence>
<dbReference type="InterPro" id="IPR057571">
    <property type="entry name" value="SDR_PhqE-like"/>
</dbReference>
<comment type="caution">
    <text evidence="2">The sequence shown here is derived from an EMBL/GenBank/DDBJ whole genome shotgun (WGS) entry which is preliminary data.</text>
</comment>
<dbReference type="VEuPathDB" id="FungiDB:ASPNIDRAFT2_1150861"/>
<dbReference type="AlphaFoldDB" id="G3XWV6"/>
<evidence type="ECO:0000313" key="2">
    <source>
        <dbReference type="EMBL" id="EHA25075.1"/>
    </source>
</evidence>
<dbReference type="HOGENOM" id="CLU_010194_15_2_1"/>
<dbReference type="SUPFAM" id="SSF51735">
    <property type="entry name" value="NAD(P)-binding Rossmann-fold domains"/>
    <property type="match status" value="1"/>
</dbReference>
<keyword evidence="1" id="KW-0521">NADP</keyword>